<dbReference type="PANTHER" id="PTHR46795">
    <property type="entry name" value="ABC TRANSPORTER PERMEASE-RELATED-RELATED"/>
    <property type="match status" value="1"/>
</dbReference>
<dbReference type="AlphaFoldDB" id="A0AA96LAE3"/>
<keyword evidence="4 6" id="KW-1133">Transmembrane helix</keyword>
<dbReference type="GO" id="GO:0055085">
    <property type="term" value="P:transmembrane transport"/>
    <property type="evidence" value="ECO:0007669"/>
    <property type="project" value="UniProtKB-UniRule"/>
</dbReference>
<dbReference type="InterPro" id="IPR052536">
    <property type="entry name" value="ABC-4_Integral_Memb_Prot"/>
</dbReference>
<name>A0AA96LAE3_9BACL</name>
<feature type="transmembrane region" description="Helical" evidence="6">
    <location>
        <begin position="154"/>
        <end position="175"/>
    </location>
</feature>
<keyword evidence="9" id="KW-1185">Reference proteome</keyword>
<dbReference type="KEGG" id="paun:MJA45_21200"/>
<dbReference type="Pfam" id="PF02687">
    <property type="entry name" value="FtsX"/>
    <property type="match status" value="1"/>
</dbReference>
<evidence type="ECO:0000259" key="7">
    <source>
        <dbReference type="Pfam" id="PF02687"/>
    </source>
</evidence>
<feature type="transmembrane region" description="Helical" evidence="6">
    <location>
        <begin position="55"/>
        <end position="75"/>
    </location>
</feature>
<feature type="transmembrane region" description="Helical" evidence="6">
    <location>
        <begin position="230"/>
        <end position="252"/>
    </location>
</feature>
<feature type="transmembrane region" description="Helical" evidence="6">
    <location>
        <begin position="20"/>
        <end position="40"/>
    </location>
</feature>
<dbReference type="EMBL" id="CP130318">
    <property type="protein sequence ID" value="WNQ10119.1"/>
    <property type="molecule type" value="Genomic_DNA"/>
</dbReference>
<keyword evidence="2 6" id="KW-1003">Cell membrane</keyword>
<gene>
    <name evidence="8" type="ORF">MJA45_21200</name>
</gene>
<evidence type="ECO:0000256" key="1">
    <source>
        <dbReference type="ARBA" id="ARBA00004651"/>
    </source>
</evidence>
<evidence type="ECO:0000256" key="5">
    <source>
        <dbReference type="ARBA" id="ARBA00023136"/>
    </source>
</evidence>
<dbReference type="RefSeq" id="WP_315603893.1">
    <property type="nucleotide sequence ID" value="NZ_CP130318.1"/>
</dbReference>
<feature type="transmembrane region" description="Helical" evidence="6">
    <location>
        <begin position="291"/>
        <end position="314"/>
    </location>
</feature>
<dbReference type="PIRSF" id="PIRSF018968">
    <property type="entry name" value="ABC_permease_BceB"/>
    <property type="match status" value="1"/>
</dbReference>
<evidence type="ECO:0000256" key="4">
    <source>
        <dbReference type="ARBA" id="ARBA00022989"/>
    </source>
</evidence>
<dbReference type="Proteomes" id="UP001305702">
    <property type="component" value="Chromosome"/>
</dbReference>
<feature type="transmembrane region" description="Helical" evidence="6">
    <location>
        <begin position="610"/>
        <end position="632"/>
    </location>
</feature>
<protein>
    <submittedName>
        <fullName evidence="8">ABC transporter permease</fullName>
    </submittedName>
</protein>
<evidence type="ECO:0000313" key="9">
    <source>
        <dbReference type="Proteomes" id="UP001305702"/>
    </source>
</evidence>
<keyword evidence="5 6" id="KW-0472">Membrane</keyword>
<keyword evidence="3 6" id="KW-0812">Transmembrane</keyword>
<feature type="transmembrane region" description="Helical" evidence="6">
    <location>
        <begin position="523"/>
        <end position="545"/>
    </location>
</feature>
<evidence type="ECO:0000256" key="2">
    <source>
        <dbReference type="ARBA" id="ARBA00022475"/>
    </source>
</evidence>
<feature type="domain" description="ABC3 transporter permease C-terminal" evidence="7">
    <location>
        <begin position="61"/>
        <end position="174"/>
    </location>
</feature>
<evidence type="ECO:0000256" key="3">
    <source>
        <dbReference type="ARBA" id="ARBA00022692"/>
    </source>
</evidence>
<dbReference type="GO" id="GO:0005886">
    <property type="term" value="C:plasma membrane"/>
    <property type="evidence" value="ECO:0007669"/>
    <property type="project" value="UniProtKB-SubCell"/>
</dbReference>
<dbReference type="InterPro" id="IPR003838">
    <property type="entry name" value="ABC3_permease_C"/>
</dbReference>
<accession>A0AA96LAE3</accession>
<evidence type="ECO:0000313" key="8">
    <source>
        <dbReference type="EMBL" id="WNQ10119.1"/>
    </source>
</evidence>
<feature type="transmembrane region" description="Helical" evidence="6">
    <location>
        <begin position="109"/>
        <end position="134"/>
    </location>
</feature>
<feature type="transmembrane region" description="Helical" evidence="6">
    <location>
        <begin position="580"/>
        <end position="598"/>
    </location>
</feature>
<reference evidence="8 9" key="1">
    <citation type="submission" date="2022-02" db="EMBL/GenBank/DDBJ databases">
        <title>Paenibacillus sp. MBLB1776 Whole Genome Shotgun Sequencing.</title>
        <authorList>
            <person name="Hwang C.Y."/>
            <person name="Cho E.-S."/>
            <person name="Seo M.-J."/>
        </authorList>
    </citation>
    <scope>NUCLEOTIDE SEQUENCE [LARGE SCALE GENOMIC DNA]</scope>
    <source>
        <strain evidence="8 9">MBLB1776</strain>
    </source>
</reference>
<dbReference type="PANTHER" id="PTHR46795:SF3">
    <property type="entry name" value="ABC TRANSPORTER PERMEASE"/>
    <property type="match status" value="1"/>
</dbReference>
<evidence type="ECO:0000256" key="6">
    <source>
        <dbReference type="PIRNR" id="PIRNR018968"/>
    </source>
</evidence>
<comment type="subcellular location">
    <subcellularLocation>
        <location evidence="1 6">Cell membrane</location>
        <topology evidence="1 6">Multi-pass membrane protein</topology>
    </subcellularLocation>
</comment>
<keyword evidence="6" id="KW-0813">Transport</keyword>
<organism evidence="8 9">
    <name type="scientific">Paenibacillus aurantius</name>
    <dbReference type="NCBI Taxonomy" id="2918900"/>
    <lineage>
        <taxon>Bacteria</taxon>
        <taxon>Bacillati</taxon>
        <taxon>Bacillota</taxon>
        <taxon>Bacilli</taxon>
        <taxon>Bacillales</taxon>
        <taxon>Paenibacillaceae</taxon>
        <taxon>Paenibacillus</taxon>
    </lineage>
</organism>
<proteinExistence type="inferred from homology"/>
<sequence length="643" mass="71742">MNRTEFILRSLKKNFSSYSLYVFALVFSAALYFAFVTLQYDPALDITEGSVKGTAAIRTGSVLLVVIVSIFLLYANRLFIKRRSKEIGLFQLIGMTKSDIFRMIGLESFLLYFSSLLAGIGLGFAVSKLVLLLLFRISGIEGVAALHFSVPALYQTAAVFSGIFLLMLLTNYVFIRRQTILSLFRVVSSTEDRARRLSRLEMGLGPAGLVLIIFGYSLSDRLFDGGFTTINTLFMAMLAILGSVILGTYLFYKTSVSFLTNFLRKRKKGYLTLNEVLSLCSIMFRMKSNSLLLTIITTVSALAIGLLCLSYITYYSAEKIGMQQSPAHFSFTSPESAETFKNTLKAAGIAYEERRIEVMTTEWDLRSILDLNMPRTDGTSETMILSVISDRSVKGPDLAPDELKLSGYNDLMQKFMTFHKSGTAQVKDGTSSIPLRYTGLERNFYIPYTFIGGGLPTAIIDETLFAKLKSSDRKVDLSIGLDILDDAKLDEANRFFQATSFKKGETAESRLEIVLSQRNQTGLILFIVGFLGLAFLVTSGCILYFKQMEESESEAPSYTILRKLGYTSGDMTKGIAIKQLYQFGIPLAVGLLHSYFAVQSGWFLFGAEMWTPMLVVMALYTALYSVFGFLSLRYYGKVIRQAL</sequence>
<feature type="transmembrane region" description="Helical" evidence="6">
    <location>
        <begin position="200"/>
        <end position="218"/>
    </location>
</feature>
<dbReference type="InterPro" id="IPR027022">
    <property type="entry name" value="ABC_permease_BceB-typ"/>
</dbReference>
<comment type="similarity">
    <text evidence="6">Belongs to the ABC-4 integral membrane protein family.</text>
</comment>